<dbReference type="Proteomes" id="UP000277811">
    <property type="component" value="Unassembled WGS sequence"/>
</dbReference>
<reference evidence="2 3" key="1">
    <citation type="submission" date="2018-06" db="EMBL/GenBank/DDBJ databases">
        <authorList>
            <person name="Strepis N."/>
        </authorList>
    </citation>
    <scope>NUCLEOTIDE SEQUENCE [LARGE SCALE GENOMIC DNA]</scope>
    <source>
        <strain evidence="2">LUCI</strain>
    </source>
</reference>
<proteinExistence type="predicted"/>
<evidence type="ECO:0000313" key="2">
    <source>
        <dbReference type="EMBL" id="VBB06484.1"/>
    </source>
</evidence>
<dbReference type="GO" id="GO:0003677">
    <property type="term" value="F:DNA binding"/>
    <property type="evidence" value="ECO:0007669"/>
    <property type="project" value="InterPro"/>
</dbReference>
<protein>
    <recommendedName>
        <fullName evidence="1">HTH cro/C1-type domain-containing protein</fullName>
    </recommendedName>
</protein>
<name>A0A498R4W3_9FIRM</name>
<dbReference type="Pfam" id="PF13443">
    <property type="entry name" value="HTH_26"/>
    <property type="match status" value="1"/>
</dbReference>
<dbReference type="Gene3D" id="1.10.260.40">
    <property type="entry name" value="lambda repressor-like DNA-binding domains"/>
    <property type="match status" value="1"/>
</dbReference>
<organism evidence="2 3">
    <name type="scientific">Lucifera butyrica</name>
    <dbReference type="NCBI Taxonomy" id="1351585"/>
    <lineage>
        <taxon>Bacteria</taxon>
        <taxon>Bacillati</taxon>
        <taxon>Bacillota</taxon>
        <taxon>Negativicutes</taxon>
        <taxon>Veillonellales</taxon>
        <taxon>Veillonellaceae</taxon>
        <taxon>Lucifera</taxon>
    </lineage>
</organism>
<accession>A0A498R4W3</accession>
<dbReference type="SUPFAM" id="SSF47413">
    <property type="entry name" value="lambda repressor-like DNA-binding domains"/>
    <property type="match status" value="1"/>
</dbReference>
<dbReference type="SMART" id="SM00530">
    <property type="entry name" value="HTH_XRE"/>
    <property type="match status" value="1"/>
</dbReference>
<sequence length="69" mass="7672">MSLKCHLSRIMGEKRINISEVAKEAGIARNTVTALYHETAKGVTWDVLEKLCAALDCQPGDLLEYLPKK</sequence>
<keyword evidence="3" id="KW-1185">Reference proteome</keyword>
<dbReference type="InterPro" id="IPR010982">
    <property type="entry name" value="Lambda_DNA-bd_dom_sf"/>
</dbReference>
<dbReference type="PANTHER" id="PTHR37301:SF1">
    <property type="entry name" value="DNA-BINDING PROTEIN"/>
    <property type="match status" value="1"/>
</dbReference>
<dbReference type="PROSITE" id="PS50943">
    <property type="entry name" value="HTH_CROC1"/>
    <property type="match status" value="1"/>
</dbReference>
<dbReference type="RefSeq" id="WP_122627436.1">
    <property type="nucleotide sequence ID" value="NZ_UPPP01000064.1"/>
</dbReference>
<dbReference type="CDD" id="cd00093">
    <property type="entry name" value="HTH_XRE"/>
    <property type="match status" value="1"/>
</dbReference>
<evidence type="ECO:0000259" key="1">
    <source>
        <dbReference type="PROSITE" id="PS50943"/>
    </source>
</evidence>
<feature type="domain" description="HTH cro/C1-type" evidence="1">
    <location>
        <begin position="7"/>
        <end position="62"/>
    </location>
</feature>
<evidence type="ECO:0000313" key="3">
    <source>
        <dbReference type="Proteomes" id="UP000277811"/>
    </source>
</evidence>
<dbReference type="AlphaFoldDB" id="A0A498R4W3"/>
<gene>
    <name evidence="2" type="ORF">LUCI_1716</name>
</gene>
<dbReference type="OrthoDB" id="9813719at2"/>
<dbReference type="InterPro" id="IPR001387">
    <property type="entry name" value="Cro/C1-type_HTH"/>
</dbReference>
<dbReference type="PANTHER" id="PTHR37301">
    <property type="entry name" value="DNA-BINDING PROTEIN-RELATED"/>
    <property type="match status" value="1"/>
</dbReference>
<dbReference type="EMBL" id="UPPP01000064">
    <property type="protein sequence ID" value="VBB06484.1"/>
    <property type="molecule type" value="Genomic_DNA"/>
</dbReference>